<dbReference type="EMBL" id="SSTE01020493">
    <property type="protein sequence ID" value="KAA0033985.1"/>
    <property type="molecule type" value="Genomic_DNA"/>
</dbReference>
<organism evidence="2 4">
    <name type="scientific">Cucumis melo var. makuwa</name>
    <name type="common">Oriental melon</name>
    <dbReference type="NCBI Taxonomy" id="1194695"/>
    <lineage>
        <taxon>Eukaryota</taxon>
        <taxon>Viridiplantae</taxon>
        <taxon>Streptophyta</taxon>
        <taxon>Embryophyta</taxon>
        <taxon>Tracheophyta</taxon>
        <taxon>Spermatophyta</taxon>
        <taxon>Magnoliopsida</taxon>
        <taxon>eudicotyledons</taxon>
        <taxon>Gunneridae</taxon>
        <taxon>Pentapetalae</taxon>
        <taxon>rosids</taxon>
        <taxon>fabids</taxon>
        <taxon>Cucurbitales</taxon>
        <taxon>Cucurbitaceae</taxon>
        <taxon>Benincaseae</taxon>
        <taxon>Cucumis</taxon>
    </lineage>
</organism>
<reference evidence="4 5" key="1">
    <citation type="submission" date="2019-08" db="EMBL/GenBank/DDBJ databases">
        <title>Draft genome sequences of two oriental melons (Cucumis melo L. var makuwa).</title>
        <authorList>
            <person name="Kwon S.-Y."/>
        </authorList>
    </citation>
    <scope>NUCLEOTIDE SEQUENCE [LARGE SCALE GENOMIC DNA]</scope>
    <source>
        <strain evidence="5">cv. Chang Bougi</strain>
        <strain evidence="4">cv. SW 3</strain>
        <tissue evidence="2">Leaf</tissue>
    </source>
</reference>
<protein>
    <submittedName>
        <fullName evidence="2">LINE-1 retrotransposable element ORF2 protein</fullName>
    </submittedName>
</protein>
<gene>
    <name evidence="3" type="ORF">E5676_scaffold925G00120</name>
    <name evidence="2" type="ORF">E6C27_scaffold400G00460</name>
</gene>
<comment type="caution">
    <text evidence="2">The sequence shown here is derived from an EMBL/GenBank/DDBJ whole genome shotgun (WGS) entry which is preliminary data.</text>
</comment>
<dbReference type="Pfam" id="PF13966">
    <property type="entry name" value="zf-RVT"/>
    <property type="match status" value="1"/>
</dbReference>
<dbReference type="InterPro" id="IPR026960">
    <property type="entry name" value="RVT-Znf"/>
</dbReference>
<accession>A0A5A7SXS1</accession>
<feature type="domain" description="Reverse transcriptase zinc-binding" evidence="1">
    <location>
        <begin position="132"/>
        <end position="207"/>
    </location>
</feature>
<dbReference type="Proteomes" id="UP000321947">
    <property type="component" value="Unassembled WGS sequence"/>
</dbReference>
<dbReference type="PANTHER" id="PTHR36617">
    <property type="entry name" value="PROTEIN, PUTATIVE-RELATED"/>
    <property type="match status" value="1"/>
</dbReference>
<evidence type="ECO:0000313" key="5">
    <source>
        <dbReference type="Proteomes" id="UP000321947"/>
    </source>
</evidence>
<dbReference type="PANTHER" id="PTHR36617:SF15">
    <property type="entry name" value="REVERSE TRANSCRIPTASE ZINC-BINDING DOMAIN-CONTAINING PROTEIN"/>
    <property type="match status" value="1"/>
</dbReference>
<evidence type="ECO:0000259" key="1">
    <source>
        <dbReference type="Pfam" id="PF13966"/>
    </source>
</evidence>
<evidence type="ECO:0000313" key="2">
    <source>
        <dbReference type="EMBL" id="KAA0033985.1"/>
    </source>
</evidence>
<evidence type="ECO:0000313" key="4">
    <source>
        <dbReference type="Proteomes" id="UP000321393"/>
    </source>
</evidence>
<dbReference type="OrthoDB" id="1937528at2759"/>
<dbReference type="EMBL" id="SSTD01015517">
    <property type="protein sequence ID" value="TYK02560.1"/>
    <property type="molecule type" value="Genomic_DNA"/>
</dbReference>
<proteinExistence type="predicted"/>
<evidence type="ECO:0000313" key="3">
    <source>
        <dbReference type="EMBL" id="TYK02560.1"/>
    </source>
</evidence>
<dbReference type="Proteomes" id="UP000321393">
    <property type="component" value="Unassembled WGS sequence"/>
</dbReference>
<sequence>MPWNAIKKWKDWFESKINWILNDGSSLSFWRSNWRNNIPLSHQVPGLYALSKLQNATVKEVWDQSSDGWNINPRRPLNDRENQVWQPIKISLPQIYSDRGKRKPSWRPSDNNLYTVASAKDLAFMETSNSRETNWENELKHLWRSHILQKCKFFIWTMIHQKLNTMDNIQKRNPSMCLNPNWCISCRSSNEDMNHLFIHYPKAHKLWQLWSFETGIPVTNANVKDLCLSLCRLTDQYVLGAPSGRRRPDFVPTEAHVARVRERTSSWVPLFRTLMGSEGKGRGKLASDKEGSVTCHMGTQFCFCVYVSVF</sequence>
<name>A0A5A7SXS1_CUCMM</name>
<dbReference type="AlphaFoldDB" id="A0A5A7SXS1"/>